<dbReference type="Proteomes" id="UP001369815">
    <property type="component" value="Unassembled WGS sequence"/>
</dbReference>
<comment type="similarity">
    <text evidence="1">Belongs to the peptidase C14B family.</text>
</comment>
<feature type="domain" description="AB hydrolase-1" evidence="2">
    <location>
        <begin position="556"/>
        <end position="640"/>
    </location>
</feature>
<dbReference type="GO" id="GO:0006508">
    <property type="term" value="P:proteolysis"/>
    <property type="evidence" value="ECO:0007669"/>
    <property type="project" value="InterPro"/>
</dbReference>
<evidence type="ECO:0000313" key="6">
    <source>
        <dbReference type="Proteomes" id="UP001369815"/>
    </source>
</evidence>
<dbReference type="InterPro" id="IPR013595">
    <property type="entry name" value="Pept_S33_TAP-like_C"/>
</dbReference>
<evidence type="ECO:0000259" key="3">
    <source>
        <dbReference type="Pfam" id="PF00656"/>
    </source>
</evidence>
<dbReference type="PANTHER" id="PTHR48104">
    <property type="entry name" value="METACASPASE-4"/>
    <property type="match status" value="1"/>
</dbReference>
<dbReference type="InterPro" id="IPR000073">
    <property type="entry name" value="AB_hydrolase_1"/>
</dbReference>
<proteinExistence type="inferred from homology"/>
<dbReference type="AlphaFoldDB" id="A0AAX6MK46"/>
<dbReference type="Gene3D" id="3.40.50.1820">
    <property type="entry name" value="alpha/beta hydrolase"/>
    <property type="match status" value="1"/>
</dbReference>
<dbReference type="PANTHER" id="PTHR48104:SF30">
    <property type="entry name" value="METACASPASE-1"/>
    <property type="match status" value="1"/>
</dbReference>
<evidence type="ECO:0008006" key="7">
    <source>
        <dbReference type="Google" id="ProtNLM"/>
    </source>
</evidence>
<dbReference type="GO" id="GO:0005737">
    <property type="term" value="C:cytoplasm"/>
    <property type="evidence" value="ECO:0007669"/>
    <property type="project" value="TreeGrafter"/>
</dbReference>
<gene>
    <name evidence="5" type="ORF">Daesc_005312</name>
</gene>
<accession>A0AAX6MK46</accession>
<dbReference type="Pfam" id="PF08386">
    <property type="entry name" value="Abhydrolase_4"/>
    <property type="match status" value="1"/>
</dbReference>
<dbReference type="InterPro" id="IPR011600">
    <property type="entry name" value="Pept_C14_caspase"/>
</dbReference>
<protein>
    <recommendedName>
        <fullName evidence="7">Peptidase S33 tripeptidyl aminopeptidase-like C-terminal domain-containing protein</fullName>
    </recommendedName>
</protein>
<dbReference type="GO" id="GO:0004197">
    <property type="term" value="F:cysteine-type endopeptidase activity"/>
    <property type="evidence" value="ECO:0007669"/>
    <property type="project" value="InterPro"/>
</dbReference>
<dbReference type="InterPro" id="IPR029058">
    <property type="entry name" value="AB_hydrolase_fold"/>
</dbReference>
<feature type="domain" description="Peptidase C14 caspase" evidence="3">
    <location>
        <begin position="3"/>
        <end position="307"/>
    </location>
</feature>
<dbReference type="Pfam" id="PF00656">
    <property type="entry name" value="Peptidase_C14"/>
    <property type="match status" value="1"/>
</dbReference>
<feature type="domain" description="Peptidase S33 tripeptidyl aminopeptidase-like C-terminal" evidence="4">
    <location>
        <begin position="778"/>
        <end position="875"/>
    </location>
</feature>
<evidence type="ECO:0000313" key="5">
    <source>
        <dbReference type="EMBL" id="KAK6953015.1"/>
    </source>
</evidence>
<evidence type="ECO:0000259" key="2">
    <source>
        <dbReference type="Pfam" id="PF00561"/>
    </source>
</evidence>
<dbReference type="InterPro" id="IPR050452">
    <property type="entry name" value="Metacaspase"/>
</dbReference>
<evidence type="ECO:0000259" key="4">
    <source>
        <dbReference type="Pfam" id="PF08386"/>
    </source>
</evidence>
<evidence type="ECO:0000256" key="1">
    <source>
        <dbReference type="ARBA" id="ARBA00009005"/>
    </source>
</evidence>
<keyword evidence="6" id="KW-1185">Reference proteome</keyword>
<reference evidence="5 6" key="1">
    <citation type="journal article" date="2024" name="Front Chem Biol">
        <title>Unveiling the potential of Daldinia eschscholtzii MFLUCC 19-0629 through bioactivity and bioinformatics studies for enhanced sustainable agriculture production.</title>
        <authorList>
            <person name="Brooks S."/>
            <person name="Weaver J.A."/>
            <person name="Klomchit A."/>
            <person name="Alharthi S.A."/>
            <person name="Onlamun T."/>
            <person name="Nurani R."/>
            <person name="Vong T.K."/>
            <person name="Alberti F."/>
            <person name="Greco C."/>
        </authorList>
    </citation>
    <scope>NUCLEOTIDE SEQUENCE [LARGE SCALE GENOMIC DNA]</scope>
    <source>
        <strain evidence="5">MFLUCC 19-0629</strain>
    </source>
</reference>
<dbReference type="Gene3D" id="3.40.50.12660">
    <property type="match status" value="2"/>
</dbReference>
<comment type="caution">
    <text evidence="5">The sequence shown here is derived from an EMBL/GenBank/DDBJ whole genome shotgun (WGS) entry which is preliminary data.</text>
</comment>
<dbReference type="SUPFAM" id="SSF53474">
    <property type="entry name" value="alpha/beta-Hydrolases"/>
    <property type="match status" value="2"/>
</dbReference>
<name>A0AAX6MK46_9PEZI</name>
<dbReference type="EMBL" id="JBANMG010000005">
    <property type="protein sequence ID" value="KAK6953015.1"/>
    <property type="molecule type" value="Genomic_DNA"/>
</dbReference>
<dbReference type="Pfam" id="PF00561">
    <property type="entry name" value="Abhydrolase_1"/>
    <property type="match status" value="1"/>
</dbReference>
<organism evidence="5 6">
    <name type="scientific">Daldinia eschscholtzii</name>
    <dbReference type="NCBI Taxonomy" id="292717"/>
    <lineage>
        <taxon>Eukaryota</taxon>
        <taxon>Fungi</taxon>
        <taxon>Dikarya</taxon>
        <taxon>Ascomycota</taxon>
        <taxon>Pezizomycotina</taxon>
        <taxon>Sordariomycetes</taxon>
        <taxon>Xylariomycetidae</taxon>
        <taxon>Xylariales</taxon>
        <taxon>Hypoxylaceae</taxon>
        <taxon>Daldinia</taxon>
    </lineage>
</organism>
<sequence length="888" mass="97669">MPRKKALLIGINYFGSEHELNGCINDTENIRNFLVEERGFSPSPHDMVMLSDIPENAGTPFFPTGANILAAIKWLVTWNQPGDILWLSYSGHGAQVRNDAGDRPSGFDDTICPVDFAENGQLSSEILHRAIVSPMNPQCRLTILFDCCHSGSACELPYVYRPDEEGNVNLVDTIKQGVGLIRAAEGLFEGGFSMSKVDDAKMLLGGATDFFNGLHHRRNQDVDEDGLAAENFEEHWETEGKDVWMFSGCADNQTSADTSIAGAPTGAMSWALLRTLRENPEQSYINILQNTREELARNYSQVPQLSCGGRYDLDQILVTRRNRRQQFSSNAKIQRADLSVGLKWVAIRSYVKTKGPGTDTAYSRLAKSRMNLMAETLIGRSPSRAAKVNMVSPKTLLPLIISLAPHASTAATIRRGNSTGIEWGPCKLNTTLPVQCAQLPVPLDYTDKSRSDILVLDLIKYPAQKQPKRGSILLNFGGPGQDGLESMLAYAELMGPGTGKTLRFSCWPEDTTGYYATMGIGLAGGADSAVGKLWAEGNIIATQCHEHLKETGELVGMAFVARDMMSIVDALNEDGMLRYWGISGGTTLGATVAAMFPDRVDRVVLDGVMNAHEYWNSLNPTNKAKPSGEPEMVASTDATWEEFMRGCIAMPENCALAKNRTYDELEAAMAELFDTVRNNPPAFNGTAVFAYDLFKSHIFSTLYSPISWPALAQALEDVLEGNLETFVNRVLSASIPIQDQAILGIRCGDKKPRTNKLSDLEPVFEQYHKTSKWFWDWGWGYYVIPCAQWEFQAKERYEGDFQVKTKNPILFVGNSFDPVTPLASAKNMSSGFEGSVLLTHNGHGHITITQPSNCTNAAIQNYFLEGTLPPAGTVCEPNFQLFDPAASM</sequence>